<sequence length="48" mass="5113">MARGSDRREAQLPLLVGYSATFNDSIQSSLGRRCSCAVGISEIVGQDP</sequence>
<reference evidence="1 2" key="1">
    <citation type="journal article" date="2011" name="Plasmid">
        <title>Streptomyces turgidiscabies Car8 contains a modular pathogenicity island that shares virulence genes with other actinobacterial plant pathogens.</title>
        <authorList>
            <person name="Huguet-Tapia J.C."/>
            <person name="Badger J.H."/>
            <person name="Loria R."/>
            <person name="Pettis G.S."/>
        </authorList>
    </citation>
    <scope>NUCLEOTIDE SEQUENCE [LARGE SCALE GENOMIC DNA]</scope>
    <source>
        <strain evidence="1 2">Car8</strain>
    </source>
</reference>
<keyword evidence="2" id="KW-1185">Reference proteome</keyword>
<dbReference type="EMBL" id="AEJB01000532">
    <property type="protein sequence ID" value="ELP63209.1"/>
    <property type="molecule type" value="Genomic_DNA"/>
</dbReference>
<evidence type="ECO:0000313" key="1">
    <source>
        <dbReference type="EMBL" id="ELP63209.1"/>
    </source>
</evidence>
<comment type="caution">
    <text evidence="1">The sequence shown here is derived from an EMBL/GenBank/DDBJ whole genome shotgun (WGS) entry which is preliminary data.</text>
</comment>
<gene>
    <name evidence="1" type="ORF">STRTUCAR8_06339</name>
</gene>
<organism evidence="1 2">
    <name type="scientific">Streptomyces turgidiscabies (strain Car8)</name>
    <dbReference type="NCBI Taxonomy" id="698760"/>
    <lineage>
        <taxon>Bacteria</taxon>
        <taxon>Bacillati</taxon>
        <taxon>Actinomycetota</taxon>
        <taxon>Actinomycetes</taxon>
        <taxon>Kitasatosporales</taxon>
        <taxon>Streptomycetaceae</taxon>
        <taxon>Streptomyces</taxon>
    </lineage>
</organism>
<accession>L7EWG5</accession>
<dbReference type="AlphaFoldDB" id="L7EWG5"/>
<proteinExistence type="predicted"/>
<evidence type="ECO:0000313" key="2">
    <source>
        <dbReference type="Proteomes" id="UP000010931"/>
    </source>
</evidence>
<dbReference type="Proteomes" id="UP000010931">
    <property type="component" value="Unassembled WGS sequence"/>
</dbReference>
<name>L7EWG5_STRT8</name>
<protein>
    <submittedName>
        <fullName evidence="1">Uncharacterized protein</fullName>
    </submittedName>
</protein>